<keyword evidence="2" id="KW-0812">Transmembrane</keyword>
<evidence type="ECO:0000256" key="2">
    <source>
        <dbReference type="SAM" id="Phobius"/>
    </source>
</evidence>
<keyword evidence="2" id="KW-1133">Transmembrane helix</keyword>
<proteinExistence type="predicted"/>
<feature type="transmembrane region" description="Helical" evidence="2">
    <location>
        <begin position="71"/>
        <end position="92"/>
    </location>
</feature>
<dbReference type="InParanoid" id="A0A200PLV3"/>
<reference evidence="3 4" key="1">
    <citation type="journal article" date="2017" name="Mol. Plant">
        <title>The Genome of Medicinal Plant Macleaya cordata Provides New Insights into Benzylisoquinoline Alkaloids Metabolism.</title>
        <authorList>
            <person name="Liu X."/>
            <person name="Liu Y."/>
            <person name="Huang P."/>
            <person name="Ma Y."/>
            <person name="Qing Z."/>
            <person name="Tang Q."/>
            <person name="Cao H."/>
            <person name="Cheng P."/>
            <person name="Zheng Y."/>
            <person name="Yuan Z."/>
            <person name="Zhou Y."/>
            <person name="Liu J."/>
            <person name="Tang Z."/>
            <person name="Zhuo Y."/>
            <person name="Zhang Y."/>
            <person name="Yu L."/>
            <person name="Huang J."/>
            <person name="Yang P."/>
            <person name="Peng Q."/>
            <person name="Zhang J."/>
            <person name="Jiang W."/>
            <person name="Zhang Z."/>
            <person name="Lin K."/>
            <person name="Ro D.K."/>
            <person name="Chen X."/>
            <person name="Xiong X."/>
            <person name="Shang Y."/>
            <person name="Huang S."/>
            <person name="Zeng J."/>
        </authorList>
    </citation>
    <scope>NUCLEOTIDE SEQUENCE [LARGE SCALE GENOMIC DNA]</scope>
    <source>
        <strain evidence="4">cv. BLH2017</strain>
        <tissue evidence="3">Root</tissue>
    </source>
</reference>
<dbReference type="PANTHER" id="PTHR36760:SF1">
    <property type="entry name" value="ACIDIC LEUCINE-RICH NUCLEAR PHOSPHOPROTEIN 32 FAMILY B PROTEIN"/>
    <property type="match status" value="1"/>
</dbReference>
<keyword evidence="2" id="KW-0472">Membrane</keyword>
<dbReference type="AlphaFoldDB" id="A0A200PLV3"/>
<name>A0A200PLV3_MACCD</name>
<protein>
    <submittedName>
        <fullName evidence="3">Uncharacterized protein</fullName>
    </submittedName>
</protein>
<sequence>MSKFCFSTTTTTTTTATSTTTFTTTTTTTTTTITHFSTLLLSDFLFFSSFVLSHPLYFSYFIFFSPYLLKLLSFLSPLFITTSLLLLALLTVSPTLIDLEFSESKAGFLLNTYNTVINILRSKLDDQTVEFHLFEQLEACVVVEEYPDEVSQTKFKGTQVVKCLSRGDFVDVFEELPYNVEGNYSPYGFLQVRDIVCDEALSQEAVEEKYIDTICTESDKDIGENQDTPSSGMGSEAGIEVHSDNGGEYMLKETENSKILDSELEVGGSMRKEDPVPAEAHYCSDNGGDFTTNVMRKDDPIPTEVYCIDNGGEYKSNVTVNPKRLDLKFKVPGSIRKEHLVPIEVCFDNGGEYTSNVKLGSNLEVCGSMRKEKEWKRTLACKLYEERQTVDGSEEGMDSLWESYETDLGKMKTKKKEKTTKKAEIEYYEDDEEEDEEMDGQICCLQALKFSTGKMNLGMRRPNLVRISKALKGIGWFHVSRRSKKV</sequence>
<feature type="transmembrane region" description="Helical" evidence="2">
    <location>
        <begin position="44"/>
        <end position="64"/>
    </location>
</feature>
<comment type="caution">
    <text evidence="3">The sequence shown here is derived from an EMBL/GenBank/DDBJ whole genome shotgun (WGS) entry which is preliminary data.</text>
</comment>
<keyword evidence="4" id="KW-1185">Reference proteome</keyword>
<dbReference type="OMA" id="LLWETHE"/>
<evidence type="ECO:0000313" key="4">
    <source>
        <dbReference type="Proteomes" id="UP000195402"/>
    </source>
</evidence>
<gene>
    <name evidence="3" type="ORF">BVC80_8539g2</name>
</gene>
<dbReference type="OrthoDB" id="1939140at2759"/>
<dbReference type="EMBL" id="MVGT01004543">
    <property type="protein sequence ID" value="OUZ99177.1"/>
    <property type="molecule type" value="Genomic_DNA"/>
</dbReference>
<organism evidence="3 4">
    <name type="scientific">Macleaya cordata</name>
    <name type="common">Five-seeded plume-poppy</name>
    <name type="synonym">Bocconia cordata</name>
    <dbReference type="NCBI Taxonomy" id="56857"/>
    <lineage>
        <taxon>Eukaryota</taxon>
        <taxon>Viridiplantae</taxon>
        <taxon>Streptophyta</taxon>
        <taxon>Embryophyta</taxon>
        <taxon>Tracheophyta</taxon>
        <taxon>Spermatophyta</taxon>
        <taxon>Magnoliopsida</taxon>
        <taxon>Ranunculales</taxon>
        <taxon>Papaveraceae</taxon>
        <taxon>Papaveroideae</taxon>
        <taxon>Macleaya</taxon>
    </lineage>
</organism>
<accession>A0A200PLV3</accession>
<evidence type="ECO:0000313" key="3">
    <source>
        <dbReference type="EMBL" id="OUZ99177.1"/>
    </source>
</evidence>
<dbReference type="FunCoup" id="A0A200PLV3">
    <property type="interactions" value="212"/>
</dbReference>
<evidence type="ECO:0000256" key="1">
    <source>
        <dbReference type="SAM" id="MobiDB-lite"/>
    </source>
</evidence>
<feature type="region of interest" description="Disordered" evidence="1">
    <location>
        <begin position="220"/>
        <end position="242"/>
    </location>
</feature>
<dbReference type="PANTHER" id="PTHR36760">
    <property type="entry name" value="ACIDIC LEUCINE-RICH NUCLEAR PHOSPHOPROTEIN 32 FAMILY B PROTEIN"/>
    <property type="match status" value="1"/>
</dbReference>
<dbReference type="STRING" id="56857.A0A200PLV3"/>
<dbReference type="Proteomes" id="UP000195402">
    <property type="component" value="Unassembled WGS sequence"/>
</dbReference>